<evidence type="ECO:0000256" key="1">
    <source>
        <dbReference type="ARBA" id="ARBA00004651"/>
    </source>
</evidence>
<keyword evidence="4" id="KW-0812">Transmembrane</keyword>
<evidence type="ECO:0000256" key="8">
    <source>
        <dbReference type="ARBA" id="ARBA00023170"/>
    </source>
</evidence>
<gene>
    <name evidence="10" type="primary">OR28</name>
</gene>
<protein>
    <submittedName>
        <fullName evidence="10">Odorant receptor 28</fullName>
    </submittedName>
</protein>
<dbReference type="GO" id="GO:0005886">
    <property type="term" value="C:plasma membrane"/>
    <property type="evidence" value="ECO:0007669"/>
    <property type="project" value="UniProtKB-SubCell"/>
</dbReference>
<dbReference type="InterPro" id="IPR004117">
    <property type="entry name" value="7tm6_olfct_rcpt"/>
</dbReference>
<evidence type="ECO:0000256" key="6">
    <source>
        <dbReference type="ARBA" id="ARBA00022989"/>
    </source>
</evidence>
<evidence type="ECO:0000256" key="4">
    <source>
        <dbReference type="ARBA" id="ARBA00022692"/>
    </source>
</evidence>
<evidence type="ECO:0000256" key="7">
    <source>
        <dbReference type="ARBA" id="ARBA00023136"/>
    </source>
</evidence>
<keyword evidence="3" id="KW-0716">Sensory transduction</keyword>
<dbReference type="Pfam" id="PF02949">
    <property type="entry name" value="7tm_6"/>
    <property type="match status" value="1"/>
</dbReference>
<evidence type="ECO:0000313" key="10">
    <source>
        <dbReference type="EMBL" id="ASM47098.1"/>
    </source>
</evidence>
<evidence type="ECO:0000256" key="5">
    <source>
        <dbReference type="ARBA" id="ARBA00022725"/>
    </source>
</evidence>
<accession>A0A221I0I8</accession>
<dbReference type="AlphaFoldDB" id="A0A221I0I8"/>
<sequence length="212" mass="24143">MGLFYGCIIFTSQDGFFWSLIIYVGAHLRFLNFMVTNMSSGESDTKSPGGSPQLEEKMRRRLKECICYHNDIDRCVQRLSSLLGPVMLGQFLTDIVTISASAFVATMLKADSGWLLKYGSYLSGTIEHMFLFCWFGNDILTESERLQLSAYSSAWADASPRFRKELRIFLCRSQRPLILTASKFCAISRQTFLRLMNASYSYFALLNQLSSE</sequence>
<keyword evidence="7" id="KW-0472">Membrane</keyword>
<dbReference type="PANTHER" id="PTHR21137:SF35">
    <property type="entry name" value="ODORANT RECEPTOR 19A-RELATED"/>
    <property type="match status" value="1"/>
</dbReference>
<reference evidence="10" key="1">
    <citation type="journal article" date="2017" name="Int. J. Biol. Sci.">
        <title>In Search For Pheromone Receptors: Certain Members Of The Odorant Receptor Family In The Desert Locust Schistocerca gregaria (Orthoptera: Acrididae) Are Co-expressed With SNMP1.</title>
        <authorList>
            <person name="Pregitzer P."/>
            <person name="Jiang X."/>
            <person name="Grosse-Wilde E."/>
            <person name="Breer H."/>
            <person name="Krieger J."/>
            <person name="Fleischer J."/>
        </authorList>
    </citation>
    <scope>NUCLEOTIDE SEQUENCE</scope>
    <source>
        <tissue evidence="10">Antennae</tissue>
    </source>
</reference>
<dbReference type="PANTHER" id="PTHR21137">
    <property type="entry name" value="ODORANT RECEPTOR"/>
    <property type="match status" value="1"/>
</dbReference>
<keyword evidence="8 10" id="KW-0675">Receptor</keyword>
<keyword evidence="2" id="KW-1003">Cell membrane</keyword>
<evidence type="ECO:0000256" key="9">
    <source>
        <dbReference type="ARBA" id="ARBA00023224"/>
    </source>
</evidence>
<dbReference type="GO" id="GO:0004984">
    <property type="term" value="F:olfactory receptor activity"/>
    <property type="evidence" value="ECO:0007669"/>
    <property type="project" value="InterPro"/>
</dbReference>
<name>A0A221I0I8_SCHGR</name>
<evidence type="ECO:0000256" key="3">
    <source>
        <dbReference type="ARBA" id="ARBA00022606"/>
    </source>
</evidence>
<dbReference type="OrthoDB" id="8196465at2759"/>
<organism evidence="10">
    <name type="scientific">Schistocerca gregaria</name>
    <name type="common">Desert locust</name>
    <name type="synonym">Gryllus gregarius</name>
    <dbReference type="NCBI Taxonomy" id="7010"/>
    <lineage>
        <taxon>Eukaryota</taxon>
        <taxon>Metazoa</taxon>
        <taxon>Ecdysozoa</taxon>
        <taxon>Arthropoda</taxon>
        <taxon>Hexapoda</taxon>
        <taxon>Insecta</taxon>
        <taxon>Pterygota</taxon>
        <taxon>Neoptera</taxon>
        <taxon>Polyneoptera</taxon>
        <taxon>Orthoptera</taxon>
        <taxon>Caelifera</taxon>
        <taxon>Acrididea</taxon>
        <taxon>Acridomorpha</taxon>
        <taxon>Acridoidea</taxon>
        <taxon>Acrididae</taxon>
        <taxon>Cyrtacanthacridinae</taxon>
        <taxon>Schistocerca</taxon>
    </lineage>
</organism>
<dbReference type="GO" id="GO:0005549">
    <property type="term" value="F:odorant binding"/>
    <property type="evidence" value="ECO:0007669"/>
    <property type="project" value="InterPro"/>
</dbReference>
<keyword evidence="9" id="KW-0807">Transducer</keyword>
<dbReference type="GO" id="GO:0007165">
    <property type="term" value="P:signal transduction"/>
    <property type="evidence" value="ECO:0007669"/>
    <property type="project" value="UniProtKB-KW"/>
</dbReference>
<dbReference type="EMBL" id="KY964945">
    <property type="protein sequence ID" value="ASM47098.1"/>
    <property type="molecule type" value="mRNA"/>
</dbReference>
<keyword evidence="6" id="KW-1133">Transmembrane helix</keyword>
<comment type="subcellular location">
    <subcellularLocation>
        <location evidence="1">Cell membrane</location>
        <topology evidence="1">Multi-pass membrane protein</topology>
    </subcellularLocation>
</comment>
<evidence type="ECO:0000256" key="2">
    <source>
        <dbReference type="ARBA" id="ARBA00022475"/>
    </source>
</evidence>
<proteinExistence type="evidence at transcript level"/>
<keyword evidence="5" id="KW-0552">Olfaction</keyword>